<feature type="compositionally biased region" description="Basic and acidic residues" evidence="1">
    <location>
        <begin position="33"/>
        <end position="48"/>
    </location>
</feature>
<evidence type="ECO:0000256" key="1">
    <source>
        <dbReference type="SAM" id="MobiDB-lite"/>
    </source>
</evidence>
<protein>
    <submittedName>
        <fullName evidence="2">Uncharacterized protein</fullName>
    </submittedName>
</protein>
<name>A0AAD1YQ93_9LAMI</name>
<accession>A0AAD1YQ93</accession>
<evidence type="ECO:0000313" key="3">
    <source>
        <dbReference type="Proteomes" id="UP000834106"/>
    </source>
</evidence>
<organism evidence="2 3">
    <name type="scientific">Fraxinus pennsylvanica</name>
    <dbReference type="NCBI Taxonomy" id="56036"/>
    <lineage>
        <taxon>Eukaryota</taxon>
        <taxon>Viridiplantae</taxon>
        <taxon>Streptophyta</taxon>
        <taxon>Embryophyta</taxon>
        <taxon>Tracheophyta</taxon>
        <taxon>Spermatophyta</taxon>
        <taxon>Magnoliopsida</taxon>
        <taxon>eudicotyledons</taxon>
        <taxon>Gunneridae</taxon>
        <taxon>Pentapetalae</taxon>
        <taxon>asterids</taxon>
        <taxon>lamiids</taxon>
        <taxon>Lamiales</taxon>
        <taxon>Oleaceae</taxon>
        <taxon>Oleeae</taxon>
        <taxon>Fraxinus</taxon>
    </lineage>
</organism>
<dbReference type="PANTHER" id="PTHR46183:SF8">
    <property type="entry name" value="PROTEIN CLMP1"/>
    <property type="match status" value="1"/>
</dbReference>
<reference evidence="2" key="1">
    <citation type="submission" date="2023-05" db="EMBL/GenBank/DDBJ databases">
        <authorList>
            <person name="Huff M."/>
        </authorList>
    </citation>
    <scope>NUCLEOTIDE SEQUENCE</scope>
</reference>
<dbReference type="SUPFAM" id="SSF48452">
    <property type="entry name" value="TPR-like"/>
    <property type="match status" value="1"/>
</dbReference>
<dbReference type="InterPro" id="IPR011990">
    <property type="entry name" value="TPR-like_helical_dom_sf"/>
</dbReference>
<proteinExistence type="predicted"/>
<keyword evidence="3" id="KW-1185">Reference proteome</keyword>
<dbReference type="InterPro" id="IPR044517">
    <property type="entry name" value="PHOX1-4"/>
</dbReference>
<sequence>MESLTRFLLQNHLQTLMPNLDYSHMAYQNGGGEIHEDNEQETTSHEKIALPSEKTTVEDADTSLSPPETALSSTNLVVVERERCQPLLVRAPLRRALAFEAIGKYEMAMQDMLALLNTDPNHRDALEIAGRLRMALGPQQVAQLDLYLRSLHLQRWGRLSVLIIS</sequence>
<dbReference type="PANTHER" id="PTHR46183">
    <property type="entry name" value="PROTEIN CLMP1"/>
    <property type="match status" value="1"/>
</dbReference>
<feature type="region of interest" description="Disordered" evidence="1">
    <location>
        <begin position="28"/>
        <end position="68"/>
    </location>
</feature>
<evidence type="ECO:0000313" key="2">
    <source>
        <dbReference type="EMBL" id="CAI9755536.1"/>
    </source>
</evidence>
<dbReference type="AlphaFoldDB" id="A0AAD1YQ93"/>
<gene>
    <name evidence="2" type="ORF">FPE_LOCUS2967</name>
</gene>
<dbReference type="Proteomes" id="UP000834106">
    <property type="component" value="Chromosome 2"/>
</dbReference>
<dbReference type="Gene3D" id="1.25.40.10">
    <property type="entry name" value="Tetratricopeptide repeat domain"/>
    <property type="match status" value="1"/>
</dbReference>
<dbReference type="EMBL" id="OU503037">
    <property type="protein sequence ID" value="CAI9755536.1"/>
    <property type="molecule type" value="Genomic_DNA"/>
</dbReference>